<proteinExistence type="predicted"/>
<dbReference type="GO" id="GO:0003677">
    <property type="term" value="F:DNA binding"/>
    <property type="evidence" value="ECO:0007669"/>
    <property type="project" value="InterPro"/>
</dbReference>
<sequence length="241" mass="28179">MKIAVVDDNKTDFELFLKLIEAYGKKHQRTIYTQGFSGGEELLSEFQKGKFAAIFLDIYMGGINGVETAKAIRQKDDEVRLFFTTTSAEHLADGFAVEATHYLIKPLTEEKIEEAMHRLRFFFAKEDSIIVFPNGSKEISIPKSQILYIETIRNGIMIYCKKEAIPVRCSISEAMKRLKFSNFLRCHRYSSVNLEAVVRVEDDSFVMTDGKRIFMRREGRKELKEKYYHYFLDKVREECEW</sequence>
<dbReference type="InterPro" id="IPR046947">
    <property type="entry name" value="LytR-like"/>
</dbReference>
<dbReference type="HOGENOM" id="CLU_000445_14_2_9"/>
<feature type="modified residue" description="4-aspartylphosphate" evidence="3">
    <location>
        <position position="57"/>
    </location>
</feature>
<dbReference type="OrthoDB" id="9812232at2"/>
<evidence type="ECO:0000256" key="2">
    <source>
        <dbReference type="ARBA" id="ARBA00024867"/>
    </source>
</evidence>
<dbReference type="InterPro" id="IPR007492">
    <property type="entry name" value="LytTR_DNA-bd_dom"/>
</dbReference>
<evidence type="ECO:0000259" key="4">
    <source>
        <dbReference type="PROSITE" id="PS50110"/>
    </source>
</evidence>
<dbReference type="PROSITE" id="PS50110">
    <property type="entry name" value="RESPONSE_REGULATORY"/>
    <property type="match status" value="1"/>
</dbReference>
<dbReference type="AlphaFoldDB" id="V2Y8E3"/>
<gene>
    <name evidence="6" type="ORF">GCWU0000282_001114</name>
</gene>
<dbReference type="GO" id="GO:0000156">
    <property type="term" value="F:phosphorelay response regulator activity"/>
    <property type="evidence" value="ECO:0007669"/>
    <property type="project" value="InterPro"/>
</dbReference>
<evidence type="ECO:0000256" key="1">
    <source>
        <dbReference type="ARBA" id="ARBA00018672"/>
    </source>
</evidence>
<dbReference type="PANTHER" id="PTHR37299:SF1">
    <property type="entry name" value="STAGE 0 SPORULATION PROTEIN A HOMOLOG"/>
    <property type="match status" value="1"/>
</dbReference>
<dbReference type="InterPro" id="IPR011006">
    <property type="entry name" value="CheY-like_superfamily"/>
</dbReference>
<dbReference type="Gene3D" id="3.40.50.2300">
    <property type="match status" value="1"/>
</dbReference>
<dbReference type="Proteomes" id="UP000018227">
    <property type="component" value="Unassembled WGS sequence"/>
</dbReference>
<evidence type="ECO:0000313" key="6">
    <source>
        <dbReference type="EMBL" id="ESL03946.1"/>
    </source>
</evidence>
<dbReference type="SUPFAM" id="SSF52172">
    <property type="entry name" value="CheY-like"/>
    <property type="match status" value="1"/>
</dbReference>
<dbReference type="InterPro" id="IPR001789">
    <property type="entry name" value="Sig_transdc_resp-reg_receiver"/>
</dbReference>
<dbReference type="SMART" id="SM00850">
    <property type="entry name" value="LytTR"/>
    <property type="match status" value="1"/>
</dbReference>
<organism evidence="6 7">
    <name type="scientific">Catonella morbi ATCC 51271</name>
    <dbReference type="NCBI Taxonomy" id="592026"/>
    <lineage>
        <taxon>Bacteria</taxon>
        <taxon>Bacillati</taxon>
        <taxon>Bacillota</taxon>
        <taxon>Clostridia</taxon>
        <taxon>Lachnospirales</taxon>
        <taxon>Lachnospiraceae</taxon>
        <taxon>Catonella</taxon>
    </lineage>
</organism>
<dbReference type="RefSeq" id="WP_023353995.1">
    <property type="nucleotide sequence ID" value="NZ_KI535367.1"/>
</dbReference>
<dbReference type="EMBL" id="ACIL03000007">
    <property type="protein sequence ID" value="ESL03946.1"/>
    <property type="molecule type" value="Genomic_DNA"/>
</dbReference>
<dbReference type="PANTHER" id="PTHR37299">
    <property type="entry name" value="TRANSCRIPTIONAL REGULATOR-RELATED"/>
    <property type="match status" value="1"/>
</dbReference>
<keyword evidence="3" id="KW-0597">Phosphoprotein</keyword>
<comment type="function">
    <text evidence="2">May play the central regulatory role in sporulation. It may be an element of the effector pathway responsible for the activation of sporulation genes in response to nutritional stress. Spo0A may act in concert with spo0H (a sigma factor) to control the expression of some genes that are critical to the sporulation process.</text>
</comment>
<evidence type="ECO:0000256" key="3">
    <source>
        <dbReference type="PROSITE-ProRule" id="PRU00169"/>
    </source>
</evidence>
<dbReference type="STRING" id="592026.GCWU0000282_001114"/>
<feature type="domain" description="HTH LytTR-type" evidence="5">
    <location>
        <begin position="130"/>
        <end position="229"/>
    </location>
</feature>
<reference evidence="6 7" key="1">
    <citation type="submission" date="2013-06" db="EMBL/GenBank/DDBJ databases">
        <authorList>
            <person name="Weinstock G."/>
            <person name="Sodergren E."/>
            <person name="Clifton S."/>
            <person name="Fulton L."/>
            <person name="Fulton B."/>
            <person name="Courtney L."/>
            <person name="Fronick C."/>
            <person name="Harrison M."/>
            <person name="Strong C."/>
            <person name="Farmer C."/>
            <person name="Delahaunty K."/>
            <person name="Markovic C."/>
            <person name="Hall O."/>
            <person name="Minx P."/>
            <person name="Tomlinson C."/>
            <person name="Mitreva M."/>
            <person name="Nelson J."/>
            <person name="Hou S."/>
            <person name="Wollam A."/>
            <person name="Pepin K.H."/>
            <person name="Johnson M."/>
            <person name="Bhonagiri V."/>
            <person name="Nash W.E."/>
            <person name="Warren W."/>
            <person name="Chinwalla A."/>
            <person name="Mardis E.R."/>
            <person name="Wilson R.K."/>
        </authorList>
    </citation>
    <scope>NUCLEOTIDE SEQUENCE [LARGE SCALE GENOMIC DNA]</scope>
    <source>
        <strain evidence="6 7">ATCC 51271</strain>
    </source>
</reference>
<dbReference type="PROSITE" id="PS50930">
    <property type="entry name" value="HTH_LYTTR"/>
    <property type="match status" value="1"/>
</dbReference>
<comment type="caution">
    <text evidence="6">The sequence shown here is derived from an EMBL/GenBank/DDBJ whole genome shotgun (WGS) entry which is preliminary data.</text>
</comment>
<evidence type="ECO:0000313" key="7">
    <source>
        <dbReference type="Proteomes" id="UP000018227"/>
    </source>
</evidence>
<feature type="domain" description="Response regulatory" evidence="4">
    <location>
        <begin position="2"/>
        <end position="120"/>
    </location>
</feature>
<accession>V2Y8E3</accession>
<dbReference type="Pfam" id="PF04397">
    <property type="entry name" value="LytTR"/>
    <property type="match status" value="1"/>
</dbReference>
<dbReference type="Pfam" id="PF00072">
    <property type="entry name" value="Response_reg"/>
    <property type="match status" value="1"/>
</dbReference>
<keyword evidence="7" id="KW-1185">Reference proteome</keyword>
<name>V2Y8E3_9FIRM</name>
<dbReference type="eggNOG" id="COG3279">
    <property type="taxonomic scope" value="Bacteria"/>
</dbReference>
<evidence type="ECO:0000259" key="5">
    <source>
        <dbReference type="PROSITE" id="PS50930"/>
    </source>
</evidence>
<dbReference type="SMART" id="SM00448">
    <property type="entry name" value="REC"/>
    <property type="match status" value="1"/>
</dbReference>
<protein>
    <recommendedName>
        <fullName evidence="1">Stage 0 sporulation protein A homolog</fullName>
    </recommendedName>
</protein>
<dbReference type="Gene3D" id="2.40.50.1020">
    <property type="entry name" value="LytTr DNA-binding domain"/>
    <property type="match status" value="1"/>
</dbReference>